<comment type="caution">
    <text evidence="2">The sequence shown here is derived from an EMBL/GenBank/DDBJ whole genome shotgun (WGS) entry which is preliminary data.</text>
</comment>
<dbReference type="OrthoDB" id="4062651at2759"/>
<evidence type="ECO:0000313" key="2">
    <source>
        <dbReference type="EMBL" id="KAE9457585.1"/>
    </source>
</evidence>
<feature type="non-terminal residue" evidence="2">
    <location>
        <position position="160"/>
    </location>
</feature>
<reference evidence="2 3" key="1">
    <citation type="journal article" date="2019" name="Genome Biol. Evol.">
        <title>The Rhododendron genome and chromosomal organization provide insight into shared whole-genome duplications across the heath family (Ericaceae).</title>
        <authorList>
            <person name="Soza V.L."/>
            <person name="Lindsley D."/>
            <person name="Waalkes A."/>
            <person name="Ramage E."/>
            <person name="Patwardhan R.P."/>
            <person name="Burton J.N."/>
            <person name="Adey A."/>
            <person name="Kumar A."/>
            <person name="Qiu R."/>
            <person name="Shendure J."/>
            <person name="Hall B."/>
        </authorList>
    </citation>
    <scope>NUCLEOTIDE SEQUENCE [LARGE SCALE GENOMIC DNA]</scope>
    <source>
        <strain evidence="2">RSF 1966-606</strain>
    </source>
</reference>
<keyword evidence="3" id="KW-1185">Reference proteome</keyword>
<dbReference type="Gene3D" id="1.10.510.10">
    <property type="entry name" value="Transferase(Phosphotransferase) domain 1"/>
    <property type="match status" value="1"/>
</dbReference>
<dbReference type="InterPro" id="IPR051343">
    <property type="entry name" value="G-type_lectin_kinases/EP1-like"/>
</dbReference>
<evidence type="ECO:0000313" key="3">
    <source>
        <dbReference type="Proteomes" id="UP000428333"/>
    </source>
</evidence>
<dbReference type="PANTHER" id="PTHR47976:SF30">
    <property type="entry name" value="RECEPTOR-LIKE SERINE_THREONINE-PROTEIN KINASE"/>
    <property type="match status" value="1"/>
</dbReference>
<proteinExistence type="predicted"/>
<dbReference type="Proteomes" id="UP000428333">
    <property type="component" value="Linkage Group LG06"/>
</dbReference>
<gene>
    <name evidence="2" type="ORF">C3L33_10519</name>
</gene>
<feature type="non-terminal residue" evidence="2">
    <location>
        <position position="1"/>
    </location>
</feature>
<accession>A0A6A4LIY5</accession>
<keyword evidence="1" id="KW-0732">Signal</keyword>
<dbReference type="PANTHER" id="PTHR47976">
    <property type="entry name" value="G-TYPE LECTIN S-RECEPTOR-LIKE SERINE/THREONINE-PROTEIN KINASE SD2-5"/>
    <property type="match status" value="1"/>
</dbReference>
<name>A0A6A4LIY5_9ERIC</name>
<sequence>MVHAKRAVFFSYADDFTSEPVQKPDISVPKPVISVQKPVIPTGRKSRYSIVILGSSLVAVFGEEGQLLDMVDKYNADMQLHGAEVVEMMKLAVWCLQSDSRRRPSMTVVIQVLEGFVSVQDNLDYNFINAPARRTMAATGEDMDAIDDGTPLIASVLSGP</sequence>
<protein>
    <recommendedName>
        <fullName evidence="4">Serine-threonine/tyrosine-protein kinase catalytic domain-containing protein</fullName>
    </recommendedName>
</protein>
<evidence type="ECO:0000256" key="1">
    <source>
        <dbReference type="ARBA" id="ARBA00022729"/>
    </source>
</evidence>
<organism evidence="2 3">
    <name type="scientific">Rhododendron williamsianum</name>
    <dbReference type="NCBI Taxonomy" id="262921"/>
    <lineage>
        <taxon>Eukaryota</taxon>
        <taxon>Viridiplantae</taxon>
        <taxon>Streptophyta</taxon>
        <taxon>Embryophyta</taxon>
        <taxon>Tracheophyta</taxon>
        <taxon>Spermatophyta</taxon>
        <taxon>Magnoliopsida</taxon>
        <taxon>eudicotyledons</taxon>
        <taxon>Gunneridae</taxon>
        <taxon>Pentapetalae</taxon>
        <taxon>asterids</taxon>
        <taxon>Ericales</taxon>
        <taxon>Ericaceae</taxon>
        <taxon>Ericoideae</taxon>
        <taxon>Rhodoreae</taxon>
        <taxon>Rhododendron</taxon>
    </lineage>
</organism>
<dbReference type="AlphaFoldDB" id="A0A6A4LIY5"/>
<dbReference type="EMBL" id="QEFC01001477">
    <property type="protein sequence ID" value="KAE9457585.1"/>
    <property type="molecule type" value="Genomic_DNA"/>
</dbReference>
<evidence type="ECO:0008006" key="4">
    <source>
        <dbReference type="Google" id="ProtNLM"/>
    </source>
</evidence>